<proteinExistence type="predicted"/>
<organism evidence="1 2">
    <name type="scientific">Lactococcus petauri</name>
    <dbReference type="NCBI Taxonomy" id="1940789"/>
    <lineage>
        <taxon>Bacteria</taxon>
        <taxon>Bacillati</taxon>
        <taxon>Bacillota</taxon>
        <taxon>Bacilli</taxon>
        <taxon>Lactobacillales</taxon>
        <taxon>Streptococcaceae</taxon>
        <taxon>Lactococcus</taxon>
    </lineage>
</organism>
<comment type="caution">
    <text evidence="1">The sequence shown here is derived from an EMBL/GenBank/DDBJ whole genome shotgun (WGS) entry which is preliminary data.</text>
</comment>
<sequence>MKETRKIIDINENRLSDKHLVQEIRKANLYHGSGWLNEKRKEFFRGLLQDTIQRRFKRYK</sequence>
<evidence type="ECO:0000313" key="2">
    <source>
        <dbReference type="Proteomes" id="UP001262817"/>
    </source>
</evidence>
<protein>
    <submittedName>
        <fullName evidence="1">Uncharacterized protein</fullName>
    </submittedName>
</protein>
<dbReference type="AlphaFoldDB" id="A0AAJ2IU02"/>
<evidence type="ECO:0000313" key="1">
    <source>
        <dbReference type="EMBL" id="MDT2583234.1"/>
    </source>
</evidence>
<dbReference type="EMBL" id="JARPXR010000003">
    <property type="protein sequence ID" value="MDT2583234.1"/>
    <property type="molecule type" value="Genomic_DNA"/>
</dbReference>
<gene>
    <name evidence="1" type="ORF">P7D17_03745</name>
</gene>
<dbReference type="Proteomes" id="UP001262817">
    <property type="component" value="Unassembled WGS sequence"/>
</dbReference>
<accession>A0AAJ2IU02</accession>
<dbReference type="RefSeq" id="WP_173817134.1">
    <property type="nucleotide sequence ID" value="NZ_JABTTD010000004.1"/>
</dbReference>
<reference evidence="1" key="1">
    <citation type="submission" date="2023-03" db="EMBL/GenBank/DDBJ databases">
        <authorList>
            <person name="Shen W."/>
            <person name="Cai J."/>
        </authorList>
    </citation>
    <scope>NUCLEOTIDE SEQUENCE</scope>
    <source>
        <strain evidence="1">P86-2</strain>
    </source>
</reference>
<name>A0AAJ2IU02_9LACT</name>